<dbReference type="SUPFAM" id="SSF51126">
    <property type="entry name" value="Pectin lyase-like"/>
    <property type="match status" value="3"/>
</dbReference>
<gene>
    <name evidence="10" type="ORF">MBFIL_08950</name>
</gene>
<keyword evidence="4" id="KW-0964">Secreted</keyword>
<name>A0A166CCW6_9EURY</name>
<sequence>MEIEKNENSNMKLDNRSIKKRINITRIAIILSTIAILFVSISSISAVNINLTTTGSINSAVSTINSGGDVNNSITLDAGTYNKASDRNNNLTFSNKNLTIQGNGTSSAVIVNGSNLGRLFNLSGSNVNFTLKNITFTNAKVTGNGSVIYTSQPNVYITLINCVFKNNLATNTDSGAAGGVIYTSNTSNFIIDNSSFINNTVNVTGNVNTTFRAYGGVISASQQNGINSFTINNSLFANNIVSISTVYSSYANGGVIYSSSSSNVFIIANSNFTNNTAKSSSNNTNSTFDSYTAGSGGVIYTQNRANLTIIESIFSNNTINSSNINSRSSASSSGGVISLGSSGNFNISRSIFSNNIVTVISNSTTSQASGGAISAMATYNVTDSNFTNNSVITVSNSSSASSEGGAIRSPFSGTINIINSTFANNTAIASSSTTYAYSRGGSINNWASDNNVSLINSLFVNNMAKSTSASTSINAYSKGGAVCINDGVSYSANLTVDNSTFANNTAISGTNSNSYYAYSMGGAIYKNDIANLNINNSTFLNNGALSNSTNSSFPCYGGAIYLQSNNFSIIGSEFINNTVLSNGSGSDYTQGGAIFLQNNTGLIIGSNFVNSSASYGGAMAINNNTNLTLEYSRIYNNTNTNDLENGQIYIYNSIVNGSYNWWGNNTDPLINSIKVDLTGTLYLTNYFIVNITLFDIDRTNDLLVFNYTIVLNTSEIAINDLSEFNGTIDRNGFVEFIFSANLSTNLSVPFNQYINTTATAKIDNFTKTFSINASEITDGYVNATGGSDTNNGLNWTNAVKSIEKALEIVGDNGIIHIAGNNYNNTNGIERNNTNLTINKNITILGYTALSGEVIIDALNNGRIFLINKGLNVTLINLTFANANLTGNNNNGGAIYNNGSKIAIFGSNFINNTAYDGGAIYNNNGTSFIINENTRFINNTAYAGGAIYTNGANFSVNNSTFTNSNAYNGGAIYNFIGLNFSVSGSIFTSNNANGGGGAIYNGGRNFSVSGSIFTSNNANGGGGAIYNTVLNGVGVNAGGNNFSVNNSTFTNNNASTSGGAIYNFVGVNFSVSGSIFTSNNASSGGVIYNYGANFSVNNSTFTNNNASTSGGAIYNILGINFTVNGSIFSNNAHIAIYTSNNRTFINNNSFDGNDGVLGMGFSDSTIDLDSYLLSNNTIINNDIVLIVDGSRNNISNSIMNNNTRGIFVNGQNNTFSNITIANLKFGLAFNSSSRNNVFTNGTLEINEVGAIINGTNNTIISSTIVNNTLTGVNITGDNNTINYNRIYQNTLGMINSGNKTNANFNWWGKNNITDQYTNTGTSLNLTHWYVLQLSLNSTFNTTANATRNYTKNIPATLSYTLTLNNLTTNTPSLLPHFTVEVLLRNSTSVINNSAGDIRTLTFSQVVILTNNNLQSSINALADDENIVLILDNETKVNLTILKVANVTNILNNDTIEFTITIINNGYDFASGVTFTDSLPDNFKLLNVTGGSSYNNTTGIWTVGDIGPGVTVTLKMMAQAIKSGTINNTANNVTAIETLINPDIKSTVTITVTPTVNLNITKVSNVTGLNNSHIGDHVKYVITIKNNGLDNASNVRVYDILDSKLTYITYNSSTGTYNNTTGLWNIGILHVNQTATLEIEVIISNIGTIENIANVTANEIILNGSNTNTSTTIHVGPLNSTLIINPVVSAKVNSSVSINGTLLDENGVPISGVIVNLVVNDVVYNATTDARGNWNISYFVGLTGVIDVVAEFVGNVNYTGAANATYFDGLPLNSTLVINPIVDTKVNSSVSINGSLLDEKGAPVSGVTINLTIDNVDYNATTDASGKWSIIYHVGSTGRINVVAEFVGNANHTGAANSTYFNGLTLNSTLVINPIVSAKVNSSVSINGTLLDENAVPISGVIVNLIVNGVVYNVTTDASGNWNITYLVISTGVIDVVAEFVGNVNYAGAVNATYFDGLALNSTLVINPVVDTKVNSSVSINGTLLDENGVPISGVIVNLVVNGVVYNATTDASGNWNITYLVISNGVVNVVAEFVGNTNYVAAVNTTYFNGAALNSTLIINPIMDTKMNSNVSINGSLFGENNSVIGNVTVVVTVNGVSYNVTTDVGGKWGITYLVNSTGLFNVVAIFNGNTNHAAAGNETSFNGISLNSTLVINPIPDTNVNSNVSINGSLFGENNSVIGNVTVVVTVNGVNYNGTTDNSGKWNISYFVKSSGNINVVAEFNGNNNYFAAVNSTNFNGISSNNSTLIINPVPDTKINSNVSINGTLLDENNNAIINVTVVVAVNGVSYNATTDARGNWNINYLVNSTGNINVVAEFVGNANYVAAVNSTNFNGLALNSTLVINPVTNAKMNSNVSINGSLFGENNSVIGNVTVVVTVNGVSYNATTDARGNWNINYLVNSTGNINVVAVFDGNDKYVSAVNSTTFIVNNNVNISIVKIASINGINNSAKGHVGDTVIYTINVVNNGVIGATGVLVTEIIDSTKLKFNKASVTQGFYNNINGLWIIDGFAAGKTVTLTINATIIAMGDIGNSANVSASENNTNSNNSSSVNIVSVAIPTQINTLDVVVVVDNFVKLESILKDSDGKPIGGKEVRFYVNGKFVGTAVTDVKGIAYFKYTPTKTGTLNYTSSFTDPTGIYLPSTSTSTVTVTKDQITLTTTLPTGSVGDKKTIKVKATNSEGKPVPNKTFTVYINGKKIGTYKTNSKGEFTIKTTLKSSNKLQIKFVGDSKYNKLSKTYTYIAKSKEKTITTIYYAKTKYGNSIILKTKLTNGKGKALAGKYIKFYVAGKYVGKAKTNKKGIAIFKYTPKKKK</sequence>
<evidence type="ECO:0000256" key="1">
    <source>
        <dbReference type="ARBA" id="ARBA00004196"/>
    </source>
</evidence>
<dbReference type="InterPro" id="IPR011050">
    <property type="entry name" value="Pectin_lyase_fold/virulence"/>
</dbReference>
<evidence type="ECO:0000256" key="3">
    <source>
        <dbReference type="ARBA" id="ARBA00004613"/>
    </source>
</evidence>
<dbReference type="RefSeq" id="WP_066971910.1">
    <property type="nucleotide sequence ID" value="NZ_LWMT01000160.1"/>
</dbReference>
<dbReference type="InterPro" id="IPR001434">
    <property type="entry name" value="OmcB-like_DUF11"/>
</dbReference>
<comment type="subcellular location">
    <subcellularLocation>
        <location evidence="1">Cell envelope</location>
    </subcellularLocation>
    <subcellularLocation>
        <location evidence="2">Cell outer membrane</location>
    </subcellularLocation>
    <subcellularLocation>
        <location evidence="3">Secreted</location>
    </subcellularLocation>
</comment>
<dbReference type="OrthoDB" id="78475at2157"/>
<proteinExistence type="predicted"/>
<dbReference type="PANTHER" id="PTHR11319">
    <property type="entry name" value="G PROTEIN-COUPLED RECEPTOR-RELATED"/>
    <property type="match status" value="1"/>
</dbReference>
<keyword evidence="8" id="KW-1133">Transmembrane helix</keyword>
<dbReference type="InterPro" id="IPR006626">
    <property type="entry name" value="PbH1"/>
</dbReference>
<feature type="transmembrane region" description="Helical" evidence="8">
    <location>
        <begin position="21"/>
        <end position="41"/>
    </location>
</feature>
<evidence type="ECO:0000256" key="5">
    <source>
        <dbReference type="ARBA" id="ARBA00022729"/>
    </source>
</evidence>
<evidence type="ECO:0000259" key="9">
    <source>
        <dbReference type="Pfam" id="PF01345"/>
    </source>
</evidence>
<dbReference type="PANTHER" id="PTHR11319:SF35">
    <property type="entry name" value="OUTER MEMBRANE PROTEIN PMPC-RELATED"/>
    <property type="match status" value="1"/>
</dbReference>
<evidence type="ECO:0000256" key="7">
    <source>
        <dbReference type="ARBA" id="ARBA00023237"/>
    </source>
</evidence>
<feature type="domain" description="DUF11" evidence="9">
    <location>
        <begin position="1437"/>
        <end position="1531"/>
    </location>
</feature>
<dbReference type="PATRIC" id="fig|55758.3.peg.1012"/>
<dbReference type="InterPro" id="IPR013783">
    <property type="entry name" value="Ig-like_fold"/>
</dbReference>
<accession>A0A166CCW6</accession>
<dbReference type="InterPro" id="IPR008964">
    <property type="entry name" value="Invasin/intimin_cell_adhesion"/>
</dbReference>
<dbReference type="Gene3D" id="2.60.40.1170">
    <property type="entry name" value="Mu homology domain, subdomain B"/>
    <property type="match status" value="1"/>
</dbReference>
<dbReference type="InterPro" id="IPR003368">
    <property type="entry name" value="POMP_repeat"/>
</dbReference>
<evidence type="ECO:0000313" key="11">
    <source>
        <dbReference type="Proteomes" id="UP000077066"/>
    </source>
</evidence>
<evidence type="ECO:0000256" key="2">
    <source>
        <dbReference type="ARBA" id="ARBA00004442"/>
    </source>
</evidence>
<dbReference type="SUPFAM" id="SSF49373">
    <property type="entry name" value="Invasin/intimin cell-adhesion fragments"/>
    <property type="match status" value="1"/>
</dbReference>
<dbReference type="SUPFAM" id="SSF49464">
    <property type="entry name" value="Carboxypeptidase regulatory domain-like"/>
    <property type="match status" value="2"/>
</dbReference>
<evidence type="ECO:0000256" key="4">
    <source>
        <dbReference type="ARBA" id="ARBA00022525"/>
    </source>
</evidence>
<dbReference type="GO" id="GO:0005576">
    <property type="term" value="C:extracellular region"/>
    <property type="evidence" value="ECO:0007669"/>
    <property type="project" value="UniProtKB-SubCell"/>
</dbReference>
<keyword evidence="5" id="KW-0732">Signal</keyword>
<keyword evidence="11" id="KW-1185">Reference proteome</keyword>
<keyword evidence="7" id="KW-0998">Cell outer membrane</keyword>
<evidence type="ECO:0000256" key="8">
    <source>
        <dbReference type="SAM" id="Phobius"/>
    </source>
</evidence>
<dbReference type="EMBL" id="LWMT01000160">
    <property type="protein sequence ID" value="KZX14378.1"/>
    <property type="molecule type" value="Genomic_DNA"/>
</dbReference>
<feature type="domain" description="DUF11" evidence="9">
    <location>
        <begin position="2445"/>
        <end position="2549"/>
    </location>
</feature>
<dbReference type="Pfam" id="PF01345">
    <property type="entry name" value="DUF11"/>
    <property type="match status" value="3"/>
</dbReference>
<dbReference type="Proteomes" id="UP000077066">
    <property type="component" value="Unassembled WGS sequence"/>
</dbReference>
<evidence type="ECO:0000313" key="10">
    <source>
        <dbReference type="EMBL" id="KZX14378.1"/>
    </source>
</evidence>
<comment type="caution">
    <text evidence="10">The sequence shown here is derived from an EMBL/GenBank/DDBJ whole genome shotgun (WGS) entry which is preliminary data.</text>
</comment>
<dbReference type="InterPro" id="IPR008969">
    <property type="entry name" value="CarboxyPept-like_regulatory"/>
</dbReference>
<keyword evidence="8" id="KW-0812">Transmembrane</keyword>
<feature type="domain" description="DUF11" evidence="9">
    <location>
        <begin position="1558"/>
        <end position="1666"/>
    </location>
</feature>
<dbReference type="Pfam" id="PF02415">
    <property type="entry name" value="Chlam_PMP"/>
    <property type="match status" value="2"/>
</dbReference>
<evidence type="ECO:0000256" key="6">
    <source>
        <dbReference type="ARBA" id="ARBA00023136"/>
    </source>
</evidence>
<protein>
    <recommendedName>
        <fullName evidence="9">DUF11 domain-containing protein</fullName>
    </recommendedName>
</protein>
<dbReference type="Gene3D" id="2.60.40.10">
    <property type="entry name" value="Immunoglobulins"/>
    <property type="match status" value="1"/>
</dbReference>
<keyword evidence="6 8" id="KW-0472">Membrane</keyword>
<dbReference type="SMART" id="SM00710">
    <property type="entry name" value="PbH1"/>
    <property type="match status" value="18"/>
</dbReference>
<organism evidence="10 11">
    <name type="scientific">Methanobrevibacter filiformis</name>
    <dbReference type="NCBI Taxonomy" id="55758"/>
    <lineage>
        <taxon>Archaea</taxon>
        <taxon>Methanobacteriati</taxon>
        <taxon>Methanobacteriota</taxon>
        <taxon>Methanomada group</taxon>
        <taxon>Methanobacteria</taxon>
        <taxon>Methanobacteriales</taxon>
        <taxon>Methanobacteriaceae</taxon>
        <taxon>Methanobrevibacter</taxon>
    </lineage>
</organism>
<reference evidence="10 11" key="1">
    <citation type="submission" date="2016-04" db="EMBL/GenBank/DDBJ databases">
        <title>Genome sequence of Methanobrevibacter filiformis DSM 11501.</title>
        <authorList>
            <person name="Poehlein A."/>
            <person name="Seedorf H."/>
            <person name="Daniel R."/>
        </authorList>
    </citation>
    <scope>NUCLEOTIDE SEQUENCE [LARGE SCALE GENOMIC DNA]</scope>
    <source>
        <strain evidence="10 11">DSM 11501</strain>
    </source>
</reference>